<dbReference type="InterPro" id="IPR012337">
    <property type="entry name" value="RNaseH-like_sf"/>
</dbReference>
<organism evidence="2 3">
    <name type="scientific">Corynebacterium anserum</name>
    <dbReference type="NCBI Taxonomy" id="2684406"/>
    <lineage>
        <taxon>Bacteria</taxon>
        <taxon>Bacillati</taxon>
        <taxon>Actinomycetota</taxon>
        <taxon>Actinomycetes</taxon>
        <taxon>Mycobacteriales</taxon>
        <taxon>Corynebacteriaceae</taxon>
        <taxon>Corynebacterium</taxon>
    </lineage>
</organism>
<dbReference type="InterPro" id="IPR013520">
    <property type="entry name" value="Ribonucl_H"/>
</dbReference>
<keyword evidence="3" id="KW-1185">Reference proteome</keyword>
<name>A0A7G7YPE8_9CORY</name>
<dbReference type="GO" id="GO:0008408">
    <property type="term" value="F:3'-5' exonuclease activity"/>
    <property type="evidence" value="ECO:0007669"/>
    <property type="project" value="TreeGrafter"/>
</dbReference>
<dbReference type="Proteomes" id="UP000515275">
    <property type="component" value="Chromosome"/>
</dbReference>
<gene>
    <name evidence="2" type="ORF">GP473_06560</name>
</gene>
<dbReference type="SUPFAM" id="SSF53098">
    <property type="entry name" value="Ribonuclease H-like"/>
    <property type="match status" value="1"/>
</dbReference>
<evidence type="ECO:0000313" key="3">
    <source>
        <dbReference type="Proteomes" id="UP000515275"/>
    </source>
</evidence>
<protein>
    <recommendedName>
        <fullName evidence="1">Exonuclease domain-containing protein</fullName>
    </recommendedName>
</protein>
<feature type="domain" description="Exonuclease" evidence="1">
    <location>
        <begin position="16"/>
        <end position="105"/>
    </location>
</feature>
<dbReference type="InterPro" id="IPR036397">
    <property type="entry name" value="RNaseH_sf"/>
</dbReference>
<dbReference type="EMBL" id="CP046883">
    <property type="protein sequence ID" value="QNH96368.1"/>
    <property type="molecule type" value="Genomic_DNA"/>
</dbReference>
<sequence>MLFDPNEPVFAIVGTETTYLGPIAGIVKLDVVFLNAKFKELSRWSTLINPENTIPNANIHGITDDMVTDAPTFREICGELLDLLDGRIVLVDNANFDAGMIANECDWLTDLDTTVFFHVRRHDQPG</sequence>
<evidence type="ECO:0000259" key="1">
    <source>
        <dbReference type="Pfam" id="PF00929"/>
    </source>
</evidence>
<proteinExistence type="predicted"/>
<accession>A0A7G7YPE8</accession>
<dbReference type="PANTHER" id="PTHR30231">
    <property type="entry name" value="DNA POLYMERASE III SUBUNIT EPSILON"/>
    <property type="match status" value="1"/>
</dbReference>
<dbReference type="CDD" id="cd06127">
    <property type="entry name" value="DEDDh"/>
    <property type="match status" value="1"/>
</dbReference>
<dbReference type="GO" id="GO:0045004">
    <property type="term" value="P:DNA replication proofreading"/>
    <property type="evidence" value="ECO:0007669"/>
    <property type="project" value="TreeGrafter"/>
</dbReference>
<dbReference type="KEGG" id="cans:GP473_06560"/>
<dbReference type="PANTHER" id="PTHR30231:SF37">
    <property type="entry name" value="EXODEOXYRIBONUCLEASE 10"/>
    <property type="match status" value="1"/>
</dbReference>
<dbReference type="Pfam" id="PF00929">
    <property type="entry name" value="RNase_T"/>
    <property type="match status" value="1"/>
</dbReference>
<dbReference type="Gene3D" id="3.30.420.10">
    <property type="entry name" value="Ribonuclease H-like superfamily/Ribonuclease H"/>
    <property type="match status" value="1"/>
</dbReference>
<dbReference type="GO" id="GO:0005829">
    <property type="term" value="C:cytosol"/>
    <property type="evidence" value="ECO:0007669"/>
    <property type="project" value="TreeGrafter"/>
</dbReference>
<reference evidence="2 3" key="1">
    <citation type="submission" date="2019-12" db="EMBL/GenBank/DDBJ databases">
        <title>Corynebacterium sp. nov., isolated from feces of the Anser Albifrons in China.</title>
        <authorList>
            <person name="Liu Q."/>
        </authorList>
    </citation>
    <scope>NUCLEOTIDE SEQUENCE [LARGE SCALE GENOMIC DNA]</scope>
    <source>
        <strain evidence="2 3">23H37-10</strain>
    </source>
</reference>
<dbReference type="AlphaFoldDB" id="A0A7G7YPE8"/>
<dbReference type="GO" id="GO:0003676">
    <property type="term" value="F:nucleic acid binding"/>
    <property type="evidence" value="ECO:0007669"/>
    <property type="project" value="InterPro"/>
</dbReference>
<evidence type="ECO:0000313" key="2">
    <source>
        <dbReference type="EMBL" id="QNH96368.1"/>
    </source>
</evidence>